<name>A0A1H3NV37_9FIRM</name>
<evidence type="ECO:0000313" key="1">
    <source>
        <dbReference type="EMBL" id="SDY92563.1"/>
    </source>
</evidence>
<evidence type="ECO:0000313" key="2">
    <source>
        <dbReference type="Proteomes" id="UP000198625"/>
    </source>
</evidence>
<dbReference type="RefSeq" id="WP_244270481.1">
    <property type="nucleotide sequence ID" value="NZ_FNQE01000011.1"/>
</dbReference>
<reference evidence="1 2" key="1">
    <citation type="submission" date="2016-10" db="EMBL/GenBank/DDBJ databases">
        <authorList>
            <person name="de Groot N.N."/>
        </authorList>
    </citation>
    <scope>NUCLEOTIDE SEQUENCE [LARGE SCALE GENOMIC DNA]</scope>
    <source>
        <strain evidence="1 2">DSM 21650</strain>
    </source>
</reference>
<dbReference type="EMBL" id="FNQE01000011">
    <property type="protein sequence ID" value="SDY92563.1"/>
    <property type="molecule type" value="Genomic_DNA"/>
</dbReference>
<dbReference type="STRING" id="415015.SAMN05660462_01265"/>
<organism evidence="1 2">
    <name type="scientific">Proteiniborus ethanoligenes</name>
    <dbReference type="NCBI Taxonomy" id="415015"/>
    <lineage>
        <taxon>Bacteria</taxon>
        <taxon>Bacillati</taxon>
        <taxon>Bacillota</taxon>
        <taxon>Clostridia</taxon>
        <taxon>Eubacteriales</taxon>
        <taxon>Proteiniborus</taxon>
    </lineage>
</organism>
<sequence length="74" mass="8653">MNNVLRNIMYEKGADIVRYVDISELPLEQTQGFTKAIIFCLALSKRFIINTFNNIQMAHDEYLEKDQKVNELAE</sequence>
<gene>
    <name evidence="1" type="ORF">SAMN05660462_01265</name>
</gene>
<proteinExistence type="predicted"/>
<keyword evidence="2" id="KW-1185">Reference proteome</keyword>
<protein>
    <submittedName>
        <fullName evidence="1">Uncharacterized protein</fullName>
    </submittedName>
</protein>
<dbReference type="Proteomes" id="UP000198625">
    <property type="component" value="Unassembled WGS sequence"/>
</dbReference>
<accession>A0A1H3NV37</accession>
<dbReference type="AlphaFoldDB" id="A0A1H3NV37"/>